<dbReference type="OrthoDB" id="9964968at2"/>
<evidence type="ECO:0000313" key="2">
    <source>
        <dbReference type="EMBL" id="SIO96321.1"/>
    </source>
</evidence>
<evidence type="ECO:0000313" key="3">
    <source>
        <dbReference type="Proteomes" id="UP000184774"/>
    </source>
</evidence>
<dbReference type="AlphaFoldDB" id="A0A1N6MA81"/>
<name>A0A1N6MA81_9VIBR</name>
<organism evidence="2 3">
    <name type="scientific">Vibrio spartinae</name>
    <dbReference type="NCBI Taxonomy" id="1918945"/>
    <lineage>
        <taxon>Bacteria</taxon>
        <taxon>Pseudomonadati</taxon>
        <taxon>Pseudomonadota</taxon>
        <taxon>Gammaproteobacteria</taxon>
        <taxon>Vibrionales</taxon>
        <taxon>Vibrionaceae</taxon>
        <taxon>Vibrio</taxon>
    </lineage>
</organism>
<accession>A0A1N6MA81</accession>
<feature type="coiled-coil region" evidence="1">
    <location>
        <begin position="583"/>
        <end position="621"/>
    </location>
</feature>
<dbReference type="RefSeq" id="WP_074374752.1">
    <property type="nucleotide sequence ID" value="NZ_AP024907.1"/>
</dbReference>
<dbReference type="EMBL" id="FSSB01000028">
    <property type="protein sequence ID" value="SIO96321.1"/>
    <property type="molecule type" value="Genomic_DNA"/>
</dbReference>
<gene>
    <name evidence="2" type="ORF">VSP9026_04105</name>
</gene>
<proteinExistence type="predicted"/>
<reference evidence="2 3" key="1">
    <citation type="submission" date="2016-12" db="EMBL/GenBank/DDBJ databases">
        <authorList>
            <person name="Song W.-J."/>
            <person name="Kurnit D.M."/>
        </authorList>
    </citation>
    <scope>NUCLEOTIDE SEQUENCE [LARGE SCALE GENOMIC DNA]</scope>
    <source>
        <strain evidence="2 3">CECT 9026</strain>
    </source>
</reference>
<dbReference type="Proteomes" id="UP000184774">
    <property type="component" value="Unassembled WGS sequence"/>
</dbReference>
<sequence>MSLHPLNELLIKQESDYYNPQYHGDGVVVSWNRDAGNVVTKKGLFSSFRSKKSLEYYFVKFHPKPLVVKQLPFEWNEGTSDIELEFDAIFKIRLTSEGDAQKLVEVVAKTGRPEEGLVRLIDKCLDQCMTDLYNQVKSQPGKNLLDEFYQLELQKGESLELNQAVTEMMLRELEGLDFAIGFTLRNAPERIINFNYLSEIEETGLEVTSKCQLRLSNFQSFRKSGLNGVDDVQTFMKSAIDRAVRQHILGKSDMELLSNFNRPSSQDVSISDQVKNSVSQDALSIGYELKSFHTLPDIAPLDLLNGIQVIFDENDGAFRTGQFGGQIRLHMDMDIKSVDGEFKKYCHLFTHSDNDQQVDLLQVTKCQIIERIKVILATICRQAMRLEKQDHFTLISRFETDVKPELEAHIVESMREQHGLDVYVKNIAPVESEDASRQAELCRKKCAFEFDFFNVPSGDNLTLKSVFEVISLSTAMDSAGNQHVSPVAWEAFERHDYGYRADSPQRFEQEITRTDREWKTQAIQAELEDIRKELIHCVSASDILNADIHSWLYDRKHNKMVQQALIDEAKKAIEKSRGLVIDIARFEIKNHLLNSALQEQKERKFENIKTLEEQKAKQQHDQLLHEASQSHKLSSTITDKKIEMIDNDDVPLEEYSNSLVSVSKDESLQDIVSRQLGGGRSGTVKQLEDVLGNVSVIEEDSNDSKE</sequence>
<evidence type="ECO:0000256" key="1">
    <source>
        <dbReference type="SAM" id="Coils"/>
    </source>
</evidence>
<protein>
    <submittedName>
        <fullName evidence="2">Uncharacterized protein</fullName>
    </submittedName>
</protein>
<keyword evidence="1" id="KW-0175">Coiled coil</keyword>